<dbReference type="CDD" id="cd06578">
    <property type="entry name" value="HemD"/>
    <property type="match status" value="1"/>
</dbReference>
<dbReference type="EMBL" id="KV426031">
    <property type="protein sequence ID" value="KZV91277.1"/>
    <property type="molecule type" value="Genomic_DNA"/>
</dbReference>
<dbReference type="GO" id="GO:0005829">
    <property type="term" value="C:cytosol"/>
    <property type="evidence" value="ECO:0007669"/>
    <property type="project" value="TreeGrafter"/>
</dbReference>
<evidence type="ECO:0000313" key="2">
    <source>
        <dbReference type="EMBL" id="KZV91277.1"/>
    </source>
</evidence>
<proteinExistence type="predicted"/>
<dbReference type="Proteomes" id="UP000077266">
    <property type="component" value="Unassembled WGS sequence"/>
</dbReference>
<dbReference type="InterPro" id="IPR003754">
    <property type="entry name" value="4pyrrol_synth_uPrphyn_synth"/>
</dbReference>
<protein>
    <submittedName>
        <fullName evidence="2">Tetrapyrrole biosynthesis, uroporphyrinogen III synthase</fullName>
    </submittedName>
</protein>
<keyword evidence="3" id="KW-1185">Reference proteome</keyword>
<dbReference type="Gene3D" id="3.40.50.10090">
    <property type="match status" value="2"/>
</dbReference>
<dbReference type="AlphaFoldDB" id="A0A165H0N9"/>
<dbReference type="STRING" id="1314781.A0A165H0N9"/>
<feature type="domain" description="Tetrapyrrole biosynthesis uroporphyrinogen III synthase" evidence="1">
    <location>
        <begin position="21"/>
        <end position="281"/>
    </location>
</feature>
<dbReference type="InParanoid" id="A0A165H0N9"/>
<evidence type="ECO:0000313" key="3">
    <source>
        <dbReference type="Proteomes" id="UP000077266"/>
    </source>
</evidence>
<reference evidence="2 3" key="1">
    <citation type="journal article" date="2016" name="Mol. Biol. Evol.">
        <title>Comparative Genomics of Early-Diverging Mushroom-Forming Fungi Provides Insights into the Origins of Lignocellulose Decay Capabilities.</title>
        <authorList>
            <person name="Nagy L.G."/>
            <person name="Riley R."/>
            <person name="Tritt A."/>
            <person name="Adam C."/>
            <person name="Daum C."/>
            <person name="Floudas D."/>
            <person name="Sun H."/>
            <person name="Yadav J.S."/>
            <person name="Pangilinan J."/>
            <person name="Larsson K.H."/>
            <person name="Matsuura K."/>
            <person name="Barry K."/>
            <person name="Labutti K."/>
            <person name="Kuo R."/>
            <person name="Ohm R.A."/>
            <person name="Bhattacharya S.S."/>
            <person name="Shirouzu T."/>
            <person name="Yoshinaga Y."/>
            <person name="Martin F.M."/>
            <person name="Grigoriev I.V."/>
            <person name="Hibbett D.S."/>
        </authorList>
    </citation>
    <scope>NUCLEOTIDE SEQUENCE [LARGE SCALE GENOMIC DNA]</scope>
    <source>
        <strain evidence="2 3">HHB12029</strain>
    </source>
</reference>
<dbReference type="UniPathway" id="UPA00251">
    <property type="reaction ID" value="UER00320"/>
</dbReference>
<dbReference type="PANTHER" id="PTHR12390:SF0">
    <property type="entry name" value="UROPORPHYRINOGEN-III SYNTHASE"/>
    <property type="match status" value="1"/>
</dbReference>
<dbReference type="GO" id="GO:0004852">
    <property type="term" value="F:uroporphyrinogen-III synthase activity"/>
    <property type="evidence" value="ECO:0007669"/>
    <property type="project" value="InterPro"/>
</dbReference>
<dbReference type="InterPro" id="IPR039793">
    <property type="entry name" value="UROS/Hem4"/>
</dbReference>
<dbReference type="GO" id="GO:0006780">
    <property type="term" value="P:uroporphyrinogen III biosynthetic process"/>
    <property type="evidence" value="ECO:0007669"/>
    <property type="project" value="InterPro"/>
</dbReference>
<dbReference type="SUPFAM" id="SSF69618">
    <property type="entry name" value="HemD-like"/>
    <property type="match status" value="1"/>
</dbReference>
<dbReference type="PANTHER" id="PTHR12390">
    <property type="entry name" value="UROPORPHYRINOGEN III SYNTHASE"/>
    <property type="match status" value="1"/>
</dbReference>
<dbReference type="InterPro" id="IPR036108">
    <property type="entry name" value="4pyrrol_syn_uPrphyn_synt_sf"/>
</dbReference>
<evidence type="ECO:0000259" key="1">
    <source>
        <dbReference type="Pfam" id="PF02602"/>
    </source>
</evidence>
<dbReference type="Pfam" id="PF02602">
    <property type="entry name" value="HEM4"/>
    <property type="match status" value="1"/>
</dbReference>
<organism evidence="2 3">
    <name type="scientific">Exidia glandulosa HHB12029</name>
    <dbReference type="NCBI Taxonomy" id="1314781"/>
    <lineage>
        <taxon>Eukaryota</taxon>
        <taxon>Fungi</taxon>
        <taxon>Dikarya</taxon>
        <taxon>Basidiomycota</taxon>
        <taxon>Agaricomycotina</taxon>
        <taxon>Agaricomycetes</taxon>
        <taxon>Auriculariales</taxon>
        <taxon>Exidiaceae</taxon>
        <taxon>Exidia</taxon>
    </lineage>
</organism>
<name>A0A165H0N9_EXIGL</name>
<sequence length="298" mass="31737">MAATVVLLLKTPSDDLSSDPYQVEFNRLGFRPVFVPVLDTVFTSQNELQRIIAAGPSSISGVTVTSGRAADAWRNAAEMVAQSEGLPGAAWSSVPFYAVGETTSRTLRALSDHLPQHLCPDVDLILGASDGGTSEALAHYIVKEHHRYDNGGAVLELVGDKNKDTLRAILAEAGISSERLQVYGTGPSPSFADDLKRAVVDIPPDGVTWIALFAPSATEFALPHLMNYFRLPTTSNGARVEPTKERPALLASIGPTTAASLRETLSLHVAVVAPKPDASQLASAIALYQSHRDEGQSR</sequence>
<dbReference type="GO" id="GO:0006782">
    <property type="term" value="P:protoporphyrinogen IX biosynthetic process"/>
    <property type="evidence" value="ECO:0007669"/>
    <property type="project" value="UniProtKB-UniPathway"/>
</dbReference>
<accession>A0A165H0N9</accession>
<dbReference type="OrthoDB" id="5595751at2759"/>
<gene>
    <name evidence="2" type="ORF">EXIGLDRAFT_615896</name>
</gene>